<dbReference type="GO" id="GO:0005737">
    <property type="term" value="C:cytoplasm"/>
    <property type="evidence" value="ECO:0007669"/>
    <property type="project" value="TreeGrafter"/>
</dbReference>
<keyword evidence="4" id="KW-1185">Reference proteome</keyword>
<dbReference type="Pfam" id="PF04925">
    <property type="entry name" value="SHQ1"/>
    <property type="match status" value="1"/>
</dbReference>
<dbReference type="InterPro" id="IPR007052">
    <property type="entry name" value="CS_dom"/>
</dbReference>
<dbReference type="InterPro" id="IPR007009">
    <property type="entry name" value="Shq1_C"/>
</dbReference>
<feature type="domain" description="CS" evidence="3">
    <location>
        <begin position="1"/>
        <end position="89"/>
    </location>
</feature>
<dbReference type="WBParaSite" id="TMUE_0000000339.1">
    <property type="protein sequence ID" value="TMUE_0000000339.1"/>
    <property type="gene ID" value="WBGene00296280"/>
</dbReference>
<comment type="similarity">
    <text evidence="1">Belongs to the SHQ1 family.</text>
</comment>
<accession>A0A5S6PZM4</accession>
<sequence length="491" mass="56057">MYTPVFCVDQDEDCLIVCVKAPYARPSEVDVFFSRTEFLFYCPPYFLRLFLPREVVECYGECTSFDPENNVFTIRAPKRNVGEHFPDLNMLTRLLVPEGSPAVDTCNVKMPGEAPNPESRVIQLEQLYFKQKMPVDFAEAAIEYRYGFASSRHHVFLHFQEASDQLIDIDNPDKYTITRRRLILRGKEDDKFCEDAYLADLHNEDVGDLLTLRQPWRVRITGEGCFMGGQFNVDEIERLKSLPKKNVTLIPEAERCALFSLLDILYGFAYDCRINCGDDCVESGWNIRKLSSTLSGLVTWNDVRSPIVASVRRSLCYPLIRNFEFSTRVILDVAEMLLAGKVQLIKCLLCIHRIFANTGDFVYLFNDLYITDYCVWLQGLREDVLVDLGREVASLEISKEELGFDLLLLDACARLALEESHVDQRQQAAPEKVSLSEFLRTMLTKSNEAAGSESEDESTTEMVNALLMVHYVVLRPQMLKAGAASKPARKE</sequence>
<dbReference type="GO" id="GO:0051082">
    <property type="term" value="F:unfolded protein binding"/>
    <property type="evidence" value="ECO:0007669"/>
    <property type="project" value="TreeGrafter"/>
</dbReference>
<evidence type="ECO:0000256" key="1">
    <source>
        <dbReference type="ARBA" id="ARBA00005607"/>
    </source>
</evidence>
<dbReference type="PANTHER" id="PTHR12967">
    <property type="entry name" value="PROTEIN SHQ1 HOMOLOG"/>
    <property type="match status" value="1"/>
</dbReference>
<dbReference type="GO" id="GO:0005654">
    <property type="term" value="C:nucleoplasm"/>
    <property type="evidence" value="ECO:0007669"/>
    <property type="project" value="TreeGrafter"/>
</dbReference>
<dbReference type="InterPro" id="IPR048696">
    <property type="entry name" value="SHQ1-like_CS"/>
</dbReference>
<evidence type="ECO:0000313" key="5">
    <source>
        <dbReference type="WBParaSite" id="TMUE_0000000339.1"/>
    </source>
</evidence>
<protein>
    <recommendedName>
        <fullName evidence="2">Protein SHQ1 homolog</fullName>
    </recommendedName>
</protein>
<evidence type="ECO:0000256" key="2">
    <source>
        <dbReference type="ARBA" id="ARBA00013750"/>
    </source>
</evidence>
<dbReference type="STRING" id="70415.A0A5S6PZM4"/>
<dbReference type="Proteomes" id="UP000046395">
    <property type="component" value="Unassembled WGS sequence"/>
</dbReference>
<name>A0A5S6PZM4_TRIMR</name>
<organism evidence="4 5">
    <name type="scientific">Trichuris muris</name>
    <name type="common">Mouse whipworm</name>
    <dbReference type="NCBI Taxonomy" id="70415"/>
    <lineage>
        <taxon>Eukaryota</taxon>
        <taxon>Metazoa</taxon>
        <taxon>Ecdysozoa</taxon>
        <taxon>Nematoda</taxon>
        <taxon>Enoplea</taxon>
        <taxon>Dorylaimia</taxon>
        <taxon>Trichinellida</taxon>
        <taxon>Trichuridae</taxon>
        <taxon>Trichuris</taxon>
    </lineage>
</organism>
<proteinExistence type="inferred from homology"/>
<evidence type="ECO:0000259" key="3">
    <source>
        <dbReference type="PROSITE" id="PS51203"/>
    </source>
</evidence>
<dbReference type="PROSITE" id="PS51203">
    <property type="entry name" value="CS"/>
    <property type="match status" value="1"/>
</dbReference>
<dbReference type="Pfam" id="PF21413">
    <property type="entry name" value="SHQ1-like_CS"/>
    <property type="match status" value="1"/>
</dbReference>
<reference evidence="5" key="1">
    <citation type="submission" date="2019-12" db="UniProtKB">
        <authorList>
            <consortium name="WormBaseParasite"/>
        </authorList>
    </citation>
    <scope>IDENTIFICATION</scope>
</reference>
<dbReference type="AlphaFoldDB" id="A0A5S6PZM4"/>
<dbReference type="Gene3D" id="2.60.40.790">
    <property type="match status" value="1"/>
</dbReference>
<dbReference type="InterPro" id="IPR008978">
    <property type="entry name" value="HSP20-like_chaperone"/>
</dbReference>
<dbReference type="PANTHER" id="PTHR12967:SF0">
    <property type="entry name" value="PROTEIN SHQ1 HOMOLOG"/>
    <property type="match status" value="1"/>
</dbReference>
<evidence type="ECO:0000313" key="4">
    <source>
        <dbReference type="Proteomes" id="UP000046395"/>
    </source>
</evidence>
<dbReference type="GO" id="GO:0000493">
    <property type="term" value="P:box H/ACA snoRNP assembly"/>
    <property type="evidence" value="ECO:0007669"/>
    <property type="project" value="InterPro"/>
</dbReference>
<dbReference type="InterPro" id="IPR039742">
    <property type="entry name" value="Shq1"/>
</dbReference>